<name>A0A165DN86_EXIGL</name>
<dbReference type="OrthoDB" id="3173976at2759"/>
<dbReference type="InterPro" id="IPR000719">
    <property type="entry name" value="Prot_kinase_dom"/>
</dbReference>
<protein>
    <recommendedName>
        <fullName evidence="1">Protein kinase domain-containing protein</fullName>
    </recommendedName>
</protein>
<accession>A0A165DN86</accession>
<evidence type="ECO:0000259" key="1">
    <source>
        <dbReference type="PROSITE" id="PS50011"/>
    </source>
</evidence>
<feature type="domain" description="Protein kinase" evidence="1">
    <location>
        <begin position="107"/>
        <end position="357"/>
    </location>
</feature>
<dbReference type="Pfam" id="PF00069">
    <property type="entry name" value="Pkinase"/>
    <property type="match status" value="1"/>
</dbReference>
<sequence length="357" mass="39927">MTSLTDALKDAQKRLEEVFPKTAPDTTDRHRYFCLAAAMLYDQNRIDDVIAHATGPRGLLHHELLWTALFSYLQSCGYALDERYAPGWRPLAADGTRKGFLSRSLDTTTARLWGRDAVGEPLPPTHYRTMRATNVSTGHRVYLKIVISSPEDPHGQERDILQLLNSEPHRSHRDNPCVPVYEFLSFPAVPGASPGIVPCLSIAVMPELQPLSYERLPIKALYLDVIEQSLRGLAYLHSLGIAHRDLCDCNLALSPGKPPYRLYFLDFGLAKQFQVTDPPTASALWQGGRMQVPEVTELNKPYDPYKADLYMLADEFWELSLSFLPELPGLAQIMASENPAERSTATEAMKAYVGTPT</sequence>
<organism evidence="2 3">
    <name type="scientific">Exidia glandulosa HHB12029</name>
    <dbReference type="NCBI Taxonomy" id="1314781"/>
    <lineage>
        <taxon>Eukaryota</taxon>
        <taxon>Fungi</taxon>
        <taxon>Dikarya</taxon>
        <taxon>Basidiomycota</taxon>
        <taxon>Agaricomycotina</taxon>
        <taxon>Agaricomycetes</taxon>
        <taxon>Auriculariales</taxon>
        <taxon>Exidiaceae</taxon>
        <taxon>Exidia</taxon>
    </lineage>
</organism>
<dbReference type="GO" id="GO:0005524">
    <property type="term" value="F:ATP binding"/>
    <property type="evidence" value="ECO:0007669"/>
    <property type="project" value="InterPro"/>
</dbReference>
<dbReference type="SUPFAM" id="SSF56112">
    <property type="entry name" value="Protein kinase-like (PK-like)"/>
    <property type="match status" value="1"/>
</dbReference>
<dbReference type="EMBL" id="KV426204">
    <property type="protein sequence ID" value="KZV84967.1"/>
    <property type="molecule type" value="Genomic_DNA"/>
</dbReference>
<gene>
    <name evidence="2" type="ORF">EXIGLDRAFT_776012</name>
</gene>
<proteinExistence type="predicted"/>
<evidence type="ECO:0000313" key="3">
    <source>
        <dbReference type="Proteomes" id="UP000077266"/>
    </source>
</evidence>
<reference evidence="2 3" key="1">
    <citation type="journal article" date="2016" name="Mol. Biol. Evol.">
        <title>Comparative Genomics of Early-Diverging Mushroom-Forming Fungi Provides Insights into the Origins of Lignocellulose Decay Capabilities.</title>
        <authorList>
            <person name="Nagy L.G."/>
            <person name="Riley R."/>
            <person name="Tritt A."/>
            <person name="Adam C."/>
            <person name="Daum C."/>
            <person name="Floudas D."/>
            <person name="Sun H."/>
            <person name="Yadav J.S."/>
            <person name="Pangilinan J."/>
            <person name="Larsson K.H."/>
            <person name="Matsuura K."/>
            <person name="Barry K."/>
            <person name="Labutti K."/>
            <person name="Kuo R."/>
            <person name="Ohm R.A."/>
            <person name="Bhattacharya S.S."/>
            <person name="Shirouzu T."/>
            <person name="Yoshinaga Y."/>
            <person name="Martin F.M."/>
            <person name="Grigoriev I.V."/>
            <person name="Hibbett D.S."/>
        </authorList>
    </citation>
    <scope>NUCLEOTIDE SEQUENCE [LARGE SCALE GENOMIC DNA]</scope>
    <source>
        <strain evidence="2 3">HHB12029</strain>
    </source>
</reference>
<dbReference type="SMART" id="SM00220">
    <property type="entry name" value="S_TKc"/>
    <property type="match status" value="1"/>
</dbReference>
<dbReference type="PROSITE" id="PS50011">
    <property type="entry name" value="PROTEIN_KINASE_DOM"/>
    <property type="match status" value="1"/>
</dbReference>
<keyword evidence="3" id="KW-1185">Reference proteome</keyword>
<dbReference type="STRING" id="1314781.A0A165DN86"/>
<dbReference type="InParanoid" id="A0A165DN86"/>
<dbReference type="Proteomes" id="UP000077266">
    <property type="component" value="Unassembled WGS sequence"/>
</dbReference>
<evidence type="ECO:0000313" key="2">
    <source>
        <dbReference type="EMBL" id="KZV84967.1"/>
    </source>
</evidence>
<dbReference type="GO" id="GO:0004672">
    <property type="term" value="F:protein kinase activity"/>
    <property type="evidence" value="ECO:0007669"/>
    <property type="project" value="InterPro"/>
</dbReference>
<dbReference type="AlphaFoldDB" id="A0A165DN86"/>
<dbReference type="InterPro" id="IPR011009">
    <property type="entry name" value="Kinase-like_dom_sf"/>
</dbReference>
<dbReference type="Gene3D" id="1.10.510.10">
    <property type="entry name" value="Transferase(Phosphotransferase) domain 1"/>
    <property type="match status" value="1"/>
</dbReference>